<comment type="cofactor">
    <cofactor evidence="1">
        <name>Mg(2+)</name>
        <dbReference type="ChEBI" id="CHEBI:18420"/>
    </cofactor>
</comment>
<dbReference type="Pfam" id="PF03737">
    <property type="entry name" value="RraA-like"/>
    <property type="match status" value="1"/>
</dbReference>
<evidence type="ECO:0000313" key="3">
    <source>
        <dbReference type="Proteomes" id="UP000186817"/>
    </source>
</evidence>
<proteinExistence type="predicted"/>
<sequence>MLRLSTARRLQKVPSMGQSGFRKVLVGGTMALAAGMYGTRTPVSARCFSNTQEVLARLSGMDTCALCDASGKKARVVRGIRPLKTGYHMVGRARTVAIDGDFLEVLAAVHDASAGEVIMIDTCGGGEADASWPRAGGMFGELIANEAARKGVSGMVIDGNCRDTPLLLQMALPVYCRGHHPNAGTANKRGHTQVEIQIGGVAVKPGDYVLGDDDGIVVCSESELEAWLSKAEAIQAIEGKMLSHIEAGGSLFDKLPNFQEHLEAIRNGTKSSLKFAE</sequence>
<keyword evidence="3" id="KW-1185">Reference proteome</keyword>
<dbReference type="OMA" id="MMASAIH"/>
<feature type="binding site" evidence="1">
    <location>
        <position position="163"/>
    </location>
    <ligand>
        <name>Mg(2+)</name>
        <dbReference type="ChEBI" id="CHEBI:18420"/>
    </ligand>
</feature>
<keyword evidence="1" id="KW-0460">Magnesium</keyword>
<evidence type="ECO:0000256" key="1">
    <source>
        <dbReference type="PIRSR" id="PIRSR605493-1"/>
    </source>
</evidence>
<reference evidence="2 3" key="1">
    <citation type="submission" date="2016-02" db="EMBL/GenBank/DDBJ databases">
        <title>Genome analysis of coral dinoflagellate symbionts highlights evolutionary adaptations to a symbiotic lifestyle.</title>
        <authorList>
            <person name="Aranda M."/>
            <person name="Li Y."/>
            <person name="Liew Y.J."/>
            <person name="Baumgarten S."/>
            <person name="Simakov O."/>
            <person name="Wilson M."/>
            <person name="Piel J."/>
            <person name="Ashoor H."/>
            <person name="Bougouffa S."/>
            <person name="Bajic V.B."/>
            <person name="Ryu T."/>
            <person name="Ravasi T."/>
            <person name="Bayer T."/>
            <person name="Micklem G."/>
            <person name="Kim H."/>
            <person name="Bhak J."/>
            <person name="Lajeunesse T.C."/>
            <person name="Voolstra C.R."/>
        </authorList>
    </citation>
    <scope>NUCLEOTIDE SEQUENCE [LARGE SCALE GENOMIC DNA]</scope>
    <source>
        <strain evidence="2 3">CCMP2467</strain>
    </source>
</reference>
<dbReference type="InterPro" id="IPR036704">
    <property type="entry name" value="RraA/RraA-like_sf"/>
</dbReference>
<dbReference type="Gene3D" id="3.50.30.40">
    <property type="entry name" value="Ribonuclease E inhibitor RraA/RraA-like"/>
    <property type="match status" value="1"/>
</dbReference>
<dbReference type="GO" id="GO:0046872">
    <property type="term" value="F:metal ion binding"/>
    <property type="evidence" value="ECO:0007669"/>
    <property type="project" value="UniProtKB-KW"/>
</dbReference>
<protein>
    <submittedName>
        <fullName evidence="2">Putative regulator of ribonuclease activity</fullName>
    </submittedName>
</protein>
<dbReference type="PANTHER" id="PTHR33254">
    <property type="entry name" value="4-HYDROXY-4-METHYL-2-OXOGLUTARATE ALDOLASE 3-RELATED"/>
    <property type="match status" value="1"/>
</dbReference>
<dbReference type="CDD" id="cd16841">
    <property type="entry name" value="RraA_family"/>
    <property type="match status" value="1"/>
</dbReference>
<feature type="binding site" evidence="1">
    <location>
        <begin position="140"/>
        <end position="143"/>
    </location>
    <ligand>
        <name>substrate</name>
    </ligand>
</feature>
<organism evidence="2 3">
    <name type="scientific">Symbiodinium microadriaticum</name>
    <name type="common">Dinoflagellate</name>
    <name type="synonym">Zooxanthella microadriatica</name>
    <dbReference type="NCBI Taxonomy" id="2951"/>
    <lineage>
        <taxon>Eukaryota</taxon>
        <taxon>Sar</taxon>
        <taxon>Alveolata</taxon>
        <taxon>Dinophyceae</taxon>
        <taxon>Suessiales</taxon>
        <taxon>Symbiodiniaceae</taxon>
        <taxon>Symbiodinium</taxon>
    </lineage>
</organism>
<dbReference type="PANTHER" id="PTHR33254:SF4">
    <property type="entry name" value="4-HYDROXY-4-METHYL-2-OXOGLUTARATE ALDOLASE 3-RELATED"/>
    <property type="match status" value="1"/>
</dbReference>
<dbReference type="Proteomes" id="UP000186817">
    <property type="component" value="Unassembled WGS sequence"/>
</dbReference>
<dbReference type="SUPFAM" id="SSF89562">
    <property type="entry name" value="RraA-like"/>
    <property type="match status" value="1"/>
</dbReference>
<accession>A0A1Q9EBY5</accession>
<evidence type="ECO:0000313" key="2">
    <source>
        <dbReference type="EMBL" id="OLQ04936.1"/>
    </source>
</evidence>
<dbReference type="OrthoDB" id="1476984at2759"/>
<dbReference type="EMBL" id="LSRX01000198">
    <property type="protein sequence ID" value="OLQ04936.1"/>
    <property type="molecule type" value="Genomic_DNA"/>
</dbReference>
<dbReference type="AlphaFoldDB" id="A0A1Q9EBY5"/>
<name>A0A1Q9EBY5_SYMMI</name>
<gene>
    <name evidence="2" type="ORF">AK812_SmicGene11947</name>
</gene>
<dbReference type="InterPro" id="IPR005493">
    <property type="entry name" value="RraA/RraA-like"/>
</dbReference>
<keyword evidence="1" id="KW-0479">Metal-binding</keyword>
<feature type="binding site" evidence="1">
    <location>
        <position position="162"/>
    </location>
    <ligand>
        <name>substrate</name>
    </ligand>
</feature>
<comment type="caution">
    <text evidence="2">The sequence shown here is derived from an EMBL/GenBank/DDBJ whole genome shotgun (WGS) entry which is preliminary data.</text>
</comment>